<dbReference type="GO" id="GO:0005524">
    <property type="term" value="F:ATP binding"/>
    <property type="evidence" value="ECO:0007669"/>
    <property type="project" value="UniProtKB-UniRule"/>
</dbReference>
<feature type="domain" description="RapZ C-terminal" evidence="6">
    <location>
        <begin position="160"/>
        <end position="279"/>
    </location>
</feature>
<dbReference type="GO" id="GO:0005525">
    <property type="term" value="F:GTP binding"/>
    <property type="evidence" value="ECO:0007669"/>
    <property type="project" value="UniProtKB-UniRule"/>
</dbReference>
<dbReference type="RefSeq" id="WP_005976640.1">
    <property type="nucleotide sequence ID" value="NZ_CABKNW010000001.1"/>
</dbReference>
<dbReference type="Gene3D" id="3.40.50.300">
    <property type="entry name" value="P-loop containing nucleotide triphosphate hydrolases"/>
    <property type="match status" value="1"/>
</dbReference>
<evidence type="ECO:0000256" key="3">
    <source>
        <dbReference type="ARBA" id="ARBA00023134"/>
    </source>
</evidence>
<accession>A0AAX2J8B2</accession>
<keyword evidence="1 4" id="KW-0547">Nucleotide-binding</keyword>
<organism evidence="7 8">
    <name type="scientific">Fusobacterium ulcerans</name>
    <dbReference type="NCBI Taxonomy" id="861"/>
    <lineage>
        <taxon>Bacteria</taxon>
        <taxon>Fusobacteriati</taxon>
        <taxon>Fusobacteriota</taxon>
        <taxon>Fusobacteriia</taxon>
        <taxon>Fusobacteriales</taxon>
        <taxon>Fusobacteriaceae</taxon>
        <taxon>Fusobacterium</taxon>
    </lineage>
</organism>
<protein>
    <submittedName>
        <fullName evidence="7">GlmZ(SRNA)-inactivating NTPase</fullName>
    </submittedName>
</protein>
<dbReference type="HAMAP" id="MF_00636">
    <property type="entry name" value="RapZ_like"/>
    <property type="match status" value="1"/>
</dbReference>
<evidence type="ECO:0000259" key="6">
    <source>
        <dbReference type="Pfam" id="PF22740"/>
    </source>
</evidence>
<dbReference type="InterPro" id="IPR053930">
    <property type="entry name" value="RapZ-like_N"/>
</dbReference>
<evidence type="ECO:0000256" key="2">
    <source>
        <dbReference type="ARBA" id="ARBA00022840"/>
    </source>
</evidence>
<feature type="binding site" evidence="4">
    <location>
        <begin position="56"/>
        <end position="59"/>
    </location>
    <ligand>
        <name>GTP</name>
        <dbReference type="ChEBI" id="CHEBI:37565"/>
    </ligand>
</feature>
<dbReference type="PANTHER" id="PTHR30448:SF0">
    <property type="entry name" value="RNASE ADAPTER PROTEIN RAPZ"/>
    <property type="match status" value="1"/>
</dbReference>
<dbReference type="InterPro" id="IPR005337">
    <property type="entry name" value="RapZ-like"/>
</dbReference>
<dbReference type="AlphaFoldDB" id="A0AAX2J8B2"/>
<feature type="domain" description="RapZ-like N-terminal" evidence="5">
    <location>
        <begin position="5"/>
        <end position="152"/>
    </location>
</feature>
<dbReference type="InterPro" id="IPR053931">
    <property type="entry name" value="RapZ_C"/>
</dbReference>
<dbReference type="Pfam" id="PF22740">
    <property type="entry name" value="PapZ_C"/>
    <property type="match status" value="1"/>
</dbReference>
<proteinExistence type="inferred from homology"/>
<name>A0AAX2J8B2_9FUSO</name>
<feature type="binding site" evidence="4">
    <location>
        <begin position="11"/>
        <end position="18"/>
    </location>
    <ligand>
        <name>ATP</name>
        <dbReference type="ChEBI" id="CHEBI:30616"/>
    </ligand>
</feature>
<evidence type="ECO:0000256" key="1">
    <source>
        <dbReference type="ARBA" id="ARBA00022741"/>
    </source>
</evidence>
<keyword evidence="3 4" id="KW-0342">GTP-binding</keyword>
<reference evidence="7 8" key="1">
    <citation type="submission" date="2018-06" db="EMBL/GenBank/DDBJ databases">
        <authorList>
            <consortium name="Pathogen Informatics"/>
            <person name="Doyle S."/>
        </authorList>
    </citation>
    <scope>NUCLEOTIDE SEQUENCE [LARGE SCALE GENOMIC DNA]</scope>
    <source>
        <strain evidence="7 8">NCTC12112</strain>
    </source>
</reference>
<evidence type="ECO:0000313" key="8">
    <source>
        <dbReference type="Proteomes" id="UP000249008"/>
    </source>
</evidence>
<dbReference type="SUPFAM" id="SSF52540">
    <property type="entry name" value="P-loop containing nucleoside triphosphate hydrolases"/>
    <property type="match status" value="1"/>
</dbReference>
<dbReference type="EMBL" id="LS483487">
    <property type="protein sequence ID" value="SQJ00651.1"/>
    <property type="molecule type" value="Genomic_DNA"/>
</dbReference>
<dbReference type="GeneID" id="78455523"/>
<dbReference type="NCBIfam" id="NF003828">
    <property type="entry name" value="PRK05416.1"/>
    <property type="match status" value="1"/>
</dbReference>
<keyword evidence="2 4" id="KW-0067">ATP-binding</keyword>
<evidence type="ECO:0000256" key="4">
    <source>
        <dbReference type="HAMAP-Rule" id="MF_00636"/>
    </source>
</evidence>
<dbReference type="KEGG" id="ful:C4N20_11925"/>
<dbReference type="PIRSF" id="PIRSF005052">
    <property type="entry name" value="P-loopkin"/>
    <property type="match status" value="1"/>
</dbReference>
<dbReference type="Pfam" id="PF03668">
    <property type="entry name" value="RapZ-like_N"/>
    <property type="match status" value="1"/>
</dbReference>
<gene>
    <name evidence="7" type="ORF">NCTC12112_00945</name>
</gene>
<dbReference type="InterPro" id="IPR027417">
    <property type="entry name" value="P-loop_NTPase"/>
</dbReference>
<sequence length="284" mass="32598">MGKNKIVIVSGLSGAGKTTALNTMEDMGYYVVDNLPCEVGNFFINTSIEKLGLGIDIRSFKKVDEFFQLLLEMKKAEIDYSLIFIEASEEIILNRYNLTRRRHPLEADTLLESVQREREIMFPIREAATGIIDTSYIKPKELSERVREILMVDGETKDINIHVQSFGFKYGIPIDLDLLFDVRFLPNPYYVEELKEKTGEDKAVSSYVMGYDVSQEFASRLLDLMEFLIPNYIKEGKKHLTIGIGCSGGKHRSVTLASLLYRELSKKDKLNVYISHREKERGNW</sequence>
<evidence type="ECO:0000313" key="7">
    <source>
        <dbReference type="EMBL" id="SQJ00651.1"/>
    </source>
</evidence>
<evidence type="ECO:0000259" key="5">
    <source>
        <dbReference type="Pfam" id="PF03668"/>
    </source>
</evidence>
<dbReference type="PANTHER" id="PTHR30448">
    <property type="entry name" value="RNASE ADAPTER PROTEIN RAPZ"/>
    <property type="match status" value="1"/>
</dbReference>
<dbReference type="Proteomes" id="UP000249008">
    <property type="component" value="Chromosome 1"/>
</dbReference>